<feature type="domain" description="PX" evidence="5">
    <location>
        <begin position="2216"/>
        <end position="2362"/>
    </location>
</feature>
<dbReference type="SUPFAM" id="SSF54616">
    <property type="entry name" value="DNA-binding domain of Mlu1-box binding protein MBP1"/>
    <property type="match status" value="1"/>
</dbReference>
<protein>
    <submittedName>
        <fullName evidence="7">Glycoside hydrolase family 88 protein</fullName>
    </submittedName>
</protein>
<dbReference type="EMBL" id="CP059659">
    <property type="protein sequence ID" value="QRW17467.1"/>
    <property type="molecule type" value="Genomic_DNA"/>
</dbReference>
<dbReference type="Proteomes" id="UP000650533">
    <property type="component" value="Chromosome 2"/>
</dbReference>
<evidence type="ECO:0000259" key="5">
    <source>
        <dbReference type="PROSITE" id="PS50195"/>
    </source>
</evidence>
<dbReference type="InterPro" id="IPR003163">
    <property type="entry name" value="Tscrpt_reg_HTH_APSES-type"/>
</dbReference>
<dbReference type="PROSITE" id="PS50195">
    <property type="entry name" value="PX"/>
    <property type="match status" value="1"/>
</dbReference>
<keyword evidence="4" id="KW-1133">Transmembrane helix</keyword>
<feature type="compositionally biased region" description="Polar residues" evidence="3">
    <location>
        <begin position="591"/>
        <end position="615"/>
    </location>
</feature>
<keyword evidence="1 7" id="KW-0378">Hydrolase</keyword>
<dbReference type="GO" id="GO:0003677">
    <property type="term" value="F:DNA binding"/>
    <property type="evidence" value="ECO:0007669"/>
    <property type="project" value="InterPro"/>
</dbReference>
<dbReference type="SMART" id="SM00312">
    <property type="entry name" value="PX"/>
    <property type="match status" value="1"/>
</dbReference>
<dbReference type="PANTHER" id="PTHR36845">
    <property type="entry name" value="HYDROLASE, PUTATIVE (AFU_ORTHOLOGUE AFUA_7G05090)-RELATED"/>
    <property type="match status" value="1"/>
</dbReference>
<keyword evidence="4" id="KW-0472">Membrane</keyword>
<accession>A0A8H8NRI2</accession>
<dbReference type="InterPro" id="IPR001683">
    <property type="entry name" value="PX_dom"/>
</dbReference>
<dbReference type="GO" id="GO:0000272">
    <property type="term" value="P:polysaccharide catabolic process"/>
    <property type="evidence" value="ECO:0007669"/>
    <property type="project" value="TreeGrafter"/>
</dbReference>
<keyword evidence="4" id="KW-0812">Transmembrane</keyword>
<feature type="region of interest" description="Disordered" evidence="3">
    <location>
        <begin position="311"/>
        <end position="365"/>
    </location>
</feature>
<dbReference type="Pfam" id="PF00787">
    <property type="entry name" value="PX"/>
    <property type="match status" value="1"/>
</dbReference>
<dbReference type="RefSeq" id="XP_043177704.1">
    <property type="nucleotide sequence ID" value="XM_043325285.1"/>
</dbReference>
<feature type="transmembrane region" description="Helical" evidence="4">
    <location>
        <begin position="1133"/>
        <end position="1154"/>
    </location>
</feature>
<dbReference type="InterPro" id="IPR012341">
    <property type="entry name" value="6hp_glycosidase-like_sf"/>
</dbReference>
<dbReference type="Pfam" id="PF19566">
    <property type="entry name" value="Snx8_BAR_dom"/>
    <property type="match status" value="1"/>
</dbReference>
<dbReference type="Gene3D" id="3.30.1520.10">
    <property type="entry name" value="Phox-like domain"/>
    <property type="match status" value="1"/>
</dbReference>
<name>A0A8H8NRI2_9AGAM</name>
<dbReference type="Gene3D" id="1.50.10.10">
    <property type="match status" value="1"/>
</dbReference>
<organism evidence="7 8">
    <name type="scientific">Rhizoctonia solani</name>
    <dbReference type="NCBI Taxonomy" id="456999"/>
    <lineage>
        <taxon>Eukaryota</taxon>
        <taxon>Fungi</taxon>
        <taxon>Dikarya</taxon>
        <taxon>Basidiomycota</taxon>
        <taxon>Agaricomycotina</taxon>
        <taxon>Agaricomycetes</taxon>
        <taxon>Cantharellales</taxon>
        <taxon>Ceratobasidiaceae</taxon>
        <taxon>Rhizoctonia</taxon>
    </lineage>
</organism>
<dbReference type="KEGG" id="rsx:RhiXN_05469"/>
<dbReference type="PROSITE" id="PS51299">
    <property type="entry name" value="HTH_APSES"/>
    <property type="match status" value="1"/>
</dbReference>
<dbReference type="GO" id="GO:0035091">
    <property type="term" value="F:phosphatidylinositol binding"/>
    <property type="evidence" value="ECO:0007669"/>
    <property type="project" value="InterPro"/>
</dbReference>
<evidence type="ECO:0000259" key="6">
    <source>
        <dbReference type="PROSITE" id="PS51299"/>
    </source>
</evidence>
<feature type="compositionally biased region" description="Basic and acidic residues" evidence="3">
    <location>
        <begin position="576"/>
        <end position="585"/>
    </location>
</feature>
<evidence type="ECO:0000313" key="7">
    <source>
        <dbReference type="EMBL" id="QRW17467.1"/>
    </source>
</evidence>
<feature type="compositionally biased region" description="Polar residues" evidence="3">
    <location>
        <begin position="333"/>
        <end position="364"/>
    </location>
</feature>
<dbReference type="GO" id="GO:0052757">
    <property type="term" value="F:chondroitin hydrolase activity"/>
    <property type="evidence" value="ECO:0007669"/>
    <property type="project" value="TreeGrafter"/>
</dbReference>
<feature type="region of interest" description="Disordered" evidence="3">
    <location>
        <begin position="742"/>
        <end position="793"/>
    </location>
</feature>
<proteinExistence type="inferred from homology"/>
<comment type="similarity">
    <text evidence="2">Belongs to the glycosyl hydrolase 88 family.</text>
</comment>
<sequence>MPSKRANELLAMQSVHVALLLGIGFRYVTRIVMAPDKYRLALPGGDIDKRGIDQKSMPCLTHVEIGKEGLVSSERDKISDIRAVWHVRGRKRQSVARVIVIAWARVMRICMEAMSKDSPSRAGTSLVALAFGPARQRRLIDHVDPCIPIKAGAAAQFTMDHTSGSQVTPHASSDMAPLDHPSPNPPQVLYMTPNHRVTKARYVTSSDPRGYVPVYEYPLNGQWIMMDTDDGYVLWTGIWKALGNSKGKALNTLAPDLASKLRRVRGGYLKMQGTWMARDVALELARRVAWNIRYDLVPLFGPSFPDSCLSPDQPGYGKVVTRPPAKTRRSKRSGQGSPPGTSTQLPFSQDSPISPISGESTSGSAHRVTDLFESPVDSNMSLVPERAFDSLITEGGLGMYGARGSQEQQRGRSYSHSSGQIAYSNQSGWSSLAPIKQEPAQEPYEYSGSATGVGSQHISARTLGQYGEQFGYSSPQRDAVNRSHVGQGISQMRRGSVPHISGYPAGTASNNYPYQEVTIKQERNPSGDSGYGGSFIQNEPSYANQAGIDLPTSPGQFSQYSQPISYNTSQDVHASSLHERSRSETRYAPYHSSQSPMNYGSPTQQSQQGFASAPSSARGIGFPAQQTQPQSPPIAGYTPGIDQYHTQHPPAQHHTQSQFRSQQASMMQQLPPRTQPSNPQYAATGMGAVPTSYEYGYAGYHSHATGSDAHGVVDQQRQQSEVLIWLILKYMSAKELTARFESQTGSEMESAQKNKGGEYVSHSSRHKLGVPPGLLNSVSTPTKTSPEKSMDHLLPGSLPLRWPGHSPDDDVEMRSLASTTETSTEYTRKPVVAETMYGLRTPGPLPPSQPARFLPHMASGDSTQLATLESIQSCEETALRDKHSRPSVVSRPVTDKLLDSVVEVPDSLVGNEDETQTKNHKTIPISKLFGRDATPLHLPELDAWLSQLPHSQFTYPKAAHSNSAPKAFPPMDLLKEKKLEDLVHNSPPPPIWRDWNSIGSTLVNLALSIMVGHRMDDRQFIREMANLVSRHNRLTARWLPNATPEGLLSRDPARGTHATPLVSFVLTVLYLPLSTISVHAITWSSDFWPVENPFISYNGTEMPDVQPIGPSSVYHGPLDFCWTTTMRKDEVNYAPVAVTLGILTLVFMTFWFPIRLRKTIRSSLPAVEVYDSLGQRRSEEEIEHEYRRLLERDKSPFNFLYNEYRREWGSFKALYLGGKLTSLLIVAIISPDSCLMLKISNNRVSRNTLEITRQSFLLAVMIAFLLVQSLANPFVDPISNASEWTSRMNFVLTSLLGLLVALDIPGQVFWNGWALYAVYIITYGLTVCLTRRIDFSIDIFSPRLDISPESQHLQHRIWKESLSTLLLASPQCQMPTSQRLVFAEGIEVASQNPVPPYLLDFSLSPAERHIENLKILREIGGPAYEEAVNESRIHYKLITGLRQKILQHMVGPDAFWFPKGNTGTSCPNAADYFGNAWCLPFPLTVIIRYDISGGLTTITNITDIQEFVRQNETRIVEKQKKLRIALRCLDGVIVQWPYTHTELIGNRFRWIGGKRYHACRTTDYHEAKFCIRRRGSLQWKNTNLASGFDVSLEYSKKLVFDGSLIGLNVGLQLTPQLARFLLLNKATLESRMLGHTNVLRDYRTYILNEVESKFRTLSYGFLTNLYASPMDPASVARLLAQNELDARVTSLAVGYEHAFQTMDERMRYTLEVRVSPQIDHPYGSFLYLVVYISDGVLQLQWGNSRQHDQGFLAIPFLSELKVNPNNVTAVNAVKNLAGLLANRYSSVVGCTRSKNSTASDEFSVIIDNMMNLEVLCTAAELSGNQTLAEIALSHANKTITYGVRPDGSSPHVIIFNETTGAFMREDTIQGYARNSTWTRGQAWGIYGFAKMFNITAQPQYLDTSRRMAELFLSRLPSVGVPPWDFDAPKSNPPADTSAATIAAEGLFILSAGEAHVQNTTGANYYSERAVKLLSDTFNFAFNPSWESILSNATSYYAIGDKNIALIYGDYYALQCRDKKAGNSMLKLGLASSDATIPDGYATAYAAVDPMGSGDTSVNALHRVLATTDLPAAAIERIVNLVSTRPRVSRLEFFIALALAGLAQAGKDVTIEQVAQAAQQNALPEPSIDLTRLSTTTSTLGYNPSPPPALPSFEPRPVPQRTQTYDDPWNTNSIVRRPTAVPDPFAATYNEPPGNPPPGAGTSLLSSGLPTGWWRRQDSAIVTIIPEKQGFLLNRYFVYAVQTERGVVQRRYSEFAWLWDCLIRRYPFRVVPSLPPKRIGPDDQFLEQRRYNIVTEAKIKRSFIFQTWSSSIPGIHLESSHIITGWSIIYVPHGASFRNMAKADRLINEEKEQRYVDRFSSKLPMDFISRYKQADFTRLTMTLNSLTEHNTSCTLRGESDDCDLCAGVRTGLGRVAARTGGLGEELDGRSRVLNSTLMEAVKSQRDLYLAFQALFARQDRLGGDTVDKLKKRVETAGAKHILIVNSLEGLQGSAKTKAQDEADKLRSSIEKDQHQIHTLLNRRVFIQYCMWHELRVVLHNRENALLSLAIQQFVREESEFSGRVHSTWTALSDEVENMPHE</sequence>
<feature type="compositionally biased region" description="Low complexity" evidence="3">
    <location>
        <begin position="643"/>
        <end position="656"/>
    </location>
</feature>
<reference evidence="7" key="1">
    <citation type="submission" date="2020-05" db="EMBL/GenBank/DDBJ databases">
        <title>Evolutionary and genomic comparisons of hybrid uninucleate and nonhybrid Rhizoctonia fungi.</title>
        <authorList>
            <person name="Li C."/>
            <person name="Chen X."/>
        </authorList>
    </citation>
    <scope>NUCLEOTIDE SEQUENCE</scope>
    <source>
        <strain evidence="7">AG-1 IA</strain>
    </source>
</reference>
<dbReference type="Gene3D" id="1.10.238.10">
    <property type="entry name" value="EF-hand"/>
    <property type="match status" value="1"/>
</dbReference>
<feature type="transmembrane region" description="Helical" evidence="4">
    <location>
        <begin position="1256"/>
        <end position="1275"/>
    </location>
</feature>
<evidence type="ECO:0000256" key="1">
    <source>
        <dbReference type="ARBA" id="ARBA00022801"/>
    </source>
</evidence>
<dbReference type="SUPFAM" id="SSF64268">
    <property type="entry name" value="PX domain"/>
    <property type="match status" value="1"/>
</dbReference>
<gene>
    <name evidence="7" type="ORF">RhiXN_05469</name>
</gene>
<feature type="transmembrane region" description="Helical" evidence="4">
    <location>
        <begin position="1313"/>
        <end position="1333"/>
    </location>
</feature>
<evidence type="ECO:0000256" key="4">
    <source>
        <dbReference type="SAM" id="Phobius"/>
    </source>
</evidence>
<dbReference type="InterPro" id="IPR052369">
    <property type="entry name" value="UG_Glycosaminoglycan_Hydrolase"/>
</dbReference>
<dbReference type="InterPro" id="IPR045734">
    <property type="entry name" value="Snx8_BAR_dom"/>
</dbReference>
<evidence type="ECO:0000256" key="3">
    <source>
        <dbReference type="SAM" id="MobiDB-lite"/>
    </source>
</evidence>
<dbReference type="Gene3D" id="3.10.260.10">
    <property type="entry name" value="Transcription regulator HTH, APSES-type DNA-binding domain"/>
    <property type="match status" value="1"/>
</dbReference>
<evidence type="ECO:0000313" key="8">
    <source>
        <dbReference type="Proteomes" id="UP000650533"/>
    </source>
</evidence>
<feature type="domain" description="HTH APSES-type" evidence="6">
    <location>
        <begin position="201"/>
        <end position="311"/>
    </location>
</feature>
<feature type="compositionally biased region" description="Polar residues" evidence="3">
    <location>
        <begin position="657"/>
        <end position="681"/>
    </location>
</feature>
<dbReference type="InterPro" id="IPR036871">
    <property type="entry name" value="PX_dom_sf"/>
</dbReference>
<feature type="region of interest" description="Disordered" evidence="3">
    <location>
        <begin position="567"/>
        <end position="685"/>
    </location>
</feature>
<dbReference type="InterPro" id="IPR036887">
    <property type="entry name" value="HTH_APSES_sf"/>
</dbReference>
<dbReference type="PANTHER" id="PTHR36845:SF1">
    <property type="entry name" value="HYDROLASE, PUTATIVE (AFU_ORTHOLOGUE AFUA_7G05090)-RELATED"/>
    <property type="match status" value="1"/>
</dbReference>
<dbReference type="SUPFAM" id="SSF48208">
    <property type="entry name" value="Six-hairpin glycosidases"/>
    <property type="match status" value="1"/>
</dbReference>
<feature type="transmembrane region" description="Helical" evidence="4">
    <location>
        <begin position="1287"/>
        <end position="1306"/>
    </location>
</feature>
<evidence type="ECO:0000256" key="2">
    <source>
        <dbReference type="ARBA" id="ARBA00038358"/>
    </source>
</evidence>
<dbReference type="InterPro" id="IPR008928">
    <property type="entry name" value="6-hairpin_glycosidase_sf"/>
</dbReference>
<dbReference type="GeneID" id="67027748"/>